<keyword evidence="1" id="KW-0472">Membrane</keyword>
<protein>
    <submittedName>
        <fullName evidence="2">Uncharacterized protein</fullName>
    </submittedName>
</protein>
<evidence type="ECO:0000256" key="1">
    <source>
        <dbReference type="SAM" id="Phobius"/>
    </source>
</evidence>
<gene>
    <name evidence="2" type="ORF">HIO71_06155</name>
</gene>
<reference evidence="2 3" key="1">
    <citation type="submission" date="2020-04" db="EMBL/GenBank/DDBJ databases">
        <title>Genome analysis and antimicrobial resistance characteristics of Chryseobacterium aquaticum isolated from farmed salmonids.</title>
        <authorList>
            <person name="Saticioglu I.B."/>
            <person name="Duman M."/>
            <person name="Altun S."/>
        </authorList>
    </citation>
    <scope>NUCLEOTIDE SEQUENCE [LARGE SCALE GENOMIC DNA]</scope>
    <source>
        <strain evidence="2 3">C-174</strain>
    </source>
</reference>
<evidence type="ECO:0000313" key="2">
    <source>
        <dbReference type="EMBL" id="NMR33790.1"/>
    </source>
</evidence>
<dbReference type="RefSeq" id="WP_169320747.1">
    <property type="nucleotide sequence ID" value="NZ_JABCJF010000002.1"/>
</dbReference>
<dbReference type="EMBL" id="JABCJF010000002">
    <property type="protein sequence ID" value="NMR33790.1"/>
    <property type="molecule type" value="Genomic_DNA"/>
</dbReference>
<dbReference type="AlphaFoldDB" id="A0A848N551"/>
<proteinExistence type="predicted"/>
<dbReference type="Proteomes" id="UP000548067">
    <property type="component" value="Unassembled WGS sequence"/>
</dbReference>
<feature type="transmembrane region" description="Helical" evidence="1">
    <location>
        <begin position="7"/>
        <end position="24"/>
    </location>
</feature>
<organism evidence="2 3">
    <name type="scientific">Chryseobacterium aquaticum</name>
    <dbReference type="NCBI Taxonomy" id="452084"/>
    <lineage>
        <taxon>Bacteria</taxon>
        <taxon>Pseudomonadati</taxon>
        <taxon>Bacteroidota</taxon>
        <taxon>Flavobacteriia</taxon>
        <taxon>Flavobacteriales</taxon>
        <taxon>Weeksellaceae</taxon>
        <taxon>Chryseobacterium group</taxon>
        <taxon>Chryseobacterium</taxon>
    </lineage>
</organism>
<name>A0A848N551_9FLAO</name>
<keyword evidence="1" id="KW-0812">Transmembrane</keyword>
<accession>A0A848N551</accession>
<comment type="caution">
    <text evidence="2">The sequence shown here is derived from an EMBL/GenBank/DDBJ whole genome shotgun (WGS) entry which is preliminary data.</text>
</comment>
<keyword evidence="1" id="KW-1133">Transmembrane helix</keyword>
<sequence>MITKNVSLAISLGFLMLFLILGIIIENTIYSHLFTLLAIIIGADCLQKFSPQNKKDNE</sequence>
<evidence type="ECO:0000313" key="3">
    <source>
        <dbReference type="Proteomes" id="UP000548067"/>
    </source>
</evidence>